<dbReference type="Gene3D" id="3.40.50.10540">
    <property type="entry name" value="Crotonobetainyl-coa:carnitine coa-transferase, domain 1"/>
    <property type="match status" value="1"/>
</dbReference>
<dbReference type="InterPro" id="IPR050483">
    <property type="entry name" value="CoA-transferase_III_domain"/>
</dbReference>
<dbReference type="Proteomes" id="UP001595974">
    <property type="component" value="Unassembled WGS sequence"/>
</dbReference>
<dbReference type="RefSeq" id="WP_096444988.1">
    <property type="nucleotide sequence ID" value="NZ_JBHSOG010000102.1"/>
</dbReference>
<dbReference type="GO" id="GO:0016740">
    <property type="term" value="F:transferase activity"/>
    <property type="evidence" value="ECO:0007669"/>
    <property type="project" value="UniProtKB-KW"/>
</dbReference>
<sequence>MGAINAELPAPAGTLPLAGVRVIEMGSLIAGPYAAALLAQFGAEVIKIEPPGDGDPLRKWRKLHKDGTSLWWYCQSRNKKSVTLDMRREEGREIVRRLAASADIVIENFRPGTLEKWGLGWSDLSALNPKLIMVRVSGYGQTGPYRDRPGFAAVAECMGGLRHVTGYPDRPPVRTGVSLGDTLASLYGTIGALVAMHHLKANGGQGQYIDVALYESVFAVMESLIPEYGATGFVRERSGSSMPGISPTNTYRCRDGEYVAIAGNGDAIFRRLMQAIGRDDLAEDPALARNDGRVQQNDMLDEVIGAWCAARPLNEVLDALDAAQVPVGRVYSAADIAADPHYRARGMIERHPLPDATPVDLPGIVPKLSATPGRTRWVGPLLGEHTHEVLAALGVDDEAFAKLRAEGVV</sequence>
<dbReference type="InterPro" id="IPR044855">
    <property type="entry name" value="CoA-Trfase_III_dom3_sf"/>
</dbReference>
<dbReference type="InterPro" id="IPR003673">
    <property type="entry name" value="CoA-Trfase_fam_III"/>
</dbReference>
<evidence type="ECO:0000313" key="2">
    <source>
        <dbReference type="EMBL" id="MFC5772063.1"/>
    </source>
</evidence>
<keyword evidence="1 2" id="KW-0808">Transferase</keyword>
<dbReference type="Gene3D" id="3.30.1540.10">
    <property type="entry name" value="formyl-coa transferase, domain 3"/>
    <property type="match status" value="1"/>
</dbReference>
<comment type="caution">
    <text evidence="2">The sequence shown here is derived from an EMBL/GenBank/DDBJ whole genome shotgun (WGS) entry which is preliminary data.</text>
</comment>
<dbReference type="PANTHER" id="PTHR48207">
    <property type="entry name" value="SUCCINATE--HYDROXYMETHYLGLUTARATE COA-TRANSFERASE"/>
    <property type="match status" value="1"/>
</dbReference>
<keyword evidence="3" id="KW-1185">Reference proteome</keyword>
<dbReference type="EMBL" id="JBHSOG010000102">
    <property type="protein sequence ID" value="MFC5772063.1"/>
    <property type="molecule type" value="Genomic_DNA"/>
</dbReference>
<organism evidence="2 3">
    <name type="scientific">Thauera sinica</name>
    <dbReference type="NCBI Taxonomy" id="2665146"/>
    <lineage>
        <taxon>Bacteria</taxon>
        <taxon>Pseudomonadati</taxon>
        <taxon>Pseudomonadota</taxon>
        <taxon>Betaproteobacteria</taxon>
        <taxon>Rhodocyclales</taxon>
        <taxon>Zoogloeaceae</taxon>
        <taxon>Thauera</taxon>
    </lineage>
</organism>
<dbReference type="InterPro" id="IPR023606">
    <property type="entry name" value="CoA-Trfase_III_dom_1_sf"/>
</dbReference>
<dbReference type="Pfam" id="PF02515">
    <property type="entry name" value="CoA_transf_3"/>
    <property type="match status" value="1"/>
</dbReference>
<name>A0ABW1AXJ8_9RHOO</name>
<reference evidence="3" key="1">
    <citation type="journal article" date="2019" name="Int. J. Syst. Evol. Microbiol.">
        <title>The Global Catalogue of Microorganisms (GCM) 10K type strain sequencing project: providing services to taxonomists for standard genome sequencing and annotation.</title>
        <authorList>
            <consortium name="The Broad Institute Genomics Platform"/>
            <consortium name="The Broad Institute Genome Sequencing Center for Infectious Disease"/>
            <person name="Wu L."/>
            <person name="Ma J."/>
        </authorList>
    </citation>
    <scope>NUCLEOTIDE SEQUENCE [LARGE SCALE GENOMIC DNA]</scope>
    <source>
        <strain evidence="3">SHR3</strain>
    </source>
</reference>
<protein>
    <submittedName>
        <fullName evidence="2">CaiB/BaiF CoA transferase family protein</fullName>
    </submittedName>
</protein>
<proteinExistence type="predicted"/>
<accession>A0ABW1AXJ8</accession>
<gene>
    <name evidence="2" type="ORF">ACFPTN_22000</name>
</gene>
<evidence type="ECO:0000313" key="3">
    <source>
        <dbReference type="Proteomes" id="UP001595974"/>
    </source>
</evidence>
<evidence type="ECO:0000256" key="1">
    <source>
        <dbReference type="ARBA" id="ARBA00022679"/>
    </source>
</evidence>
<dbReference type="PANTHER" id="PTHR48207:SF3">
    <property type="entry name" value="SUCCINATE--HYDROXYMETHYLGLUTARATE COA-TRANSFERASE"/>
    <property type="match status" value="1"/>
</dbReference>
<dbReference type="SUPFAM" id="SSF89796">
    <property type="entry name" value="CoA-transferase family III (CaiB/BaiF)"/>
    <property type="match status" value="1"/>
</dbReference>